<dbReference type="Pfam" id="PF08327">
    <property type="entry name" value="AHSA1"/>
    <property type="match status" value="1"/>
</dbReference>
<dbReference type="CDD" id="cd08901">
    <property type="entry name" value="SRPBCC_CalC_Aha1-like_8"/>
    <property type="match status" value="1"/>
</dbReference>
<comment type="caution">
    <text evidence="3">The sequence shown here is derived from an EMBL/GenBank/DDBJ whole genome shotgun (WGS) entry which is preliminary data.</text>
</comment>
<evidence type="ECO:0000313" key="3">
    <source>
        <dbReference type="EMBL" id="KYF66617.1"/>
    </source>
</evidence>
<comment type="similarity">
    <text evidence="1">Belongs to the AHA1 family.</text>
</comment>
<reference evidence="3 4" key="1">
    <citation type="submission" date="2014-02" db="EMBL/GenBank/DDBJ databases">
        <title>The small core and large imbalanced accessory genome model reveals a collaborative survival strategy of Sorangium cellulosum strains in nature.</title>
        <authorList>
            <person name="Han K."/>
            <person name="Peng R."/>
            <person name="Blom J."/>
            <person name="Li Y.-Z."/>
        </authorList>
    </citation>
    <scope>NUCLEOTIDE SEQUENCE [LARGE SCALE GENOMIC DNA]</scope>
    <source>
        <strain evidence="3 4">So0008-312</strain>
    </source>
</reference>
<dbReference type="Proteomes" id="UP000075260">
    <property type="component" value="Unassembled WGS sequence"/>
</dbReference>
<name>A0A150QF41_SORCE</name>
<protein>
    <submittedName>
        <fullName evidence="3">Polyketide cyclase</fullName>
    </submittedName>
</protein>
<dbReference type="AlphaFoldDB" id="A0A150QF41"/>
<proteinExistence type="inferred from homology"/>
<gene>
    <name evidence="3" type="ORF">BE15_13885</name>
</gene>
<accession>A0A150QF41</accession>
<evidence type="ECO:0000313" key="4">
    <source>
        <dbReference type="Proteomes" id="UP000075260"/>
    </source>
</evidence>
<sequence length="160" mass="17712">MDDLQLTQVPIVKTGMLIRRPVAEVFEAFIDPGITTKFWFTRGSGRLEAGKQVQWDWEMYGASALVDVKVVEPCKRIVIEWPGDNGPTTVEWLFTPREDGSTFVSITNTGFTGDGDSLARQATDSTQGFSLVLAGLKALLEHNVRLNLVGDRYPAGLEEH</sequence>
<feature type="domain" description="Activator of Hsp90 ATPase homologue 1/2-like C-terminal" evidence="2">
    <location>
        <begin position="21"/>
        <end position="141"/>
    </location>
</feature>
<dbReference type="InterPro" id="IPR013538">
    <property type="entry name" value="ASHA1/2-like_C"/>
</dbReference>
<evidence type="ECO:0000256" key="1">
    <source>
        <dbReference type="ARBA" id="ARBA00006817"/>
    </source>
</evidence>
<dbReference type="Gene3D" id="3.30.530.20">
    <property type="match status" value="1"/>
</dbReference>
<dbReference type="EMBL" id="JEMA01000728">
    <property type="protein sequence ID" value="KYF66617.1"/>
    <property type="molecule type" value="Genomic_DNA"/>
</dbReference>
<evidence type="ECO:0000259" key="2">
    <source>
        <dbReference type="Pfam" id="PF08327"/>
    </source>
</evidence>
<dbReference type="InterPro" id="IPR023393">
    <property type="entry name" value="START-like_dom_sf"/>
</dbReference>
<organism evidence="3 4">
    <name type="scientific">Sorangium cellulosum</name>
    <name type="common">Polyangium cellulosum</name>
    <dbReference type="NCBI Taxonomy" id="56"/>
    <lineage>
        <taxon>Bacteria</taxon>
        <taxon>Pseudomonadati</taxon>
        <taxon>Myxococcota</taxon>
        <taxon>Polyangia</taxon>
        <taxon>Polyangiales</taxon>
        <taxon>Polyangiaceae</taxon>
        <taxon>Sorangium</taxon>
    </lineage>
</organism>
<dbReference type="RefSeq" id="WP_061610404.1">
    <property type="nucleotide sequence ID" value="NZ_JEMA01000728.1"/>
</dbReference>
<dbReference type="SUPFAM" id="SSF55961">
    <property type="entry name" value="Bet v1-like"/>
    <property type="match status" value="1"/>
</dbReference>